<evidence type="ECO:0000256" key="1">
    <source>
        <dbReference type="ARBA" id="ARBA00023125"/>
    </source>
</evidence>
<reference evidence="4 5" key="1">
    <citation type="submission" date="2019-05" db="EMBL/GenBank/DDBJ databases">
        <title>Culicoidintestinum kansasii gen. nov., sp. nov. from the gastrointestinal tract of the biting midge, Culicoides sonorensis.</title>
        <authorList>
            <person name="Neupane S."/>
            <person name="Ghosh A."/>
            <person name="Gunther S."/>
            <person name="Martin K."/>
            <person name="Zurek L."/>
        </authorList>
    </citation>
    <scope>NUCLEOTIDE SEQUENCE [LARGE SCALE GENOMIC DNA]</scope>
    <source>
        <strain evidence="4 5">CS-1</strain>
    </source>
</reference>
<keyword evidence="5" id="KW-1185">Reference proteome</keyword>
<dbReference type="PROSITE" id="PS50977">
    <property type="entry name" value="HTH_TETR_2"/>
    <property type="match status" value="1"/>
</dbReference>
<dbReference type="InParanoid" id="A0A5R8QHR5"/>
<feature type="domain" description="HTH tetR-type" evidence="3">
    <location>
        <begin position="21"/>
        <end position="81"/>
    </location>
</feature>
<organism evidence="4 5">
    <name type="scientific">Culicoidibacter larvae</name>
    <dbReference type="NCBI Taxonomy" id="2579976"/>
    <lineage>
        <taxon>Bacteria</taxon>
        <taxon>Bacillati</taxon>
        <taxon>Bacillota</taxon>
        <taxon>Culicoidibacteria</taxon>
        <taxon>Culicoidibacterales</taxon>
        <taxon>Culicoidibacteraceae</taxon>
        <taxon>Culicoidibacter</taxon>
    </lineage>
</organism>
<dbReference type="Pfam" id="PF14278">
    <property type="entry name" value="TetR_C_8"/>
    <property type="match status" value="1"/>
</dbReference>
<dbReference type="EMBL" id="VBWP01000001">
    <property type="protein sequence ID" value="TLG77266.1"/>
    <property type="molecule type" value="Genomic_DNA"/>
</dbReference>
<sequence length="200" mass="23190">MFAILLPIRRPCMTKHELKKLETKQKIIEAFWTIYTKNGIEKTTIKEITALAKCNRSTFYAHFEDVYSLLEEIEDSLIPTIHELPPTKIKTEDELLLASETILDMYKKNAKYFTVLLGEKGDPRFQRKMKDTLKPLVKQMLISRGQKNDAALDYTVEYYLSGALGLMMYIFSQENAPDTEKVLSIIQNLQPIHPNLPFEN</sequence>
<dbReference type="Pfam" id="PF00440">
    <property type="entry name" value="TetR_N"/>
    <property type="match status" value="1"/>
</dbReference>
<dbReference type="PANTHER" id="PTHR43479:SF11">
    <property type="entry name" value="ACREF_ENVCD OPERON REPRESSOR-RELATED"/>
    <property type="match status" value="1"/>
</dbReference>
<comment type="caution">
    <text evidence="4">The sequence shown here is derived from an EMBL/GenBank/DDBJ whole genome shotgun (WGS) entry which is preliminary data.</text>
</comment>
<protein>
    <submittedName>
        <fullName evidence="4">TetR/AcrR family transcriptional regulator</fullName>
    </submittedName>
</protein>
<dbReference type="AlphaFoldDB" id="A0A5R8QHR5"/>
<keyword evidence="1 2" id="KW-0238">DNA-binding</keyword>
<evidence type="ECO:0000313" key="5">
    <source>
        <dbReference type="Proteomes" id="UP000306912"/>
    </source>
</evidence>
<feature type="DNA-binding region" description="H-T-H motif" evidence="2">
    <location>
        <begin position="44"/>
        <end position="63"/>
    </location>
</feature>
<dbReference type="InterPro" id="IPR001647">
    <property type="entry name" value="HTH_TetR"/>
</dbReference>
<accession>A0A5R8QHR5</accession>
<dbReference type="InterPro" id="IPR009057">
    <property type="entry name" value="Homeodomain-like_sf"/>
</dbReference>
<gene>
    <name evidence="4" type="ORF">FEZ08_01225</name>
</gene>
<dbReference type="InterPro" id="IPR039532">
    <property type="entry name" value="TetR_C_Firmicutes"/>
</dbReference>
<name>A0A5R8QHR5_9FIRM</name>
<proteinExistence type="predicted"/>
<dbReference type="SUPFAM" id="SSF46689">
    <property type="entry name" value="Homeodomain-like"/>
    <property type="match status" value="1"/>
</dbReference>
<evidence type="ECO:0000256" key="2">
    <source>
        <dbReference type="PROSITE-ProRule" id="PRU00335"/>
    </source>
</evidence>
<evidence type="ECO:0000313" key="4">
    <source>
        <dbReference type="EMBL" id="TLG77266.1"/>
    </source>
</evidence>
<dbReference type="FunCoup" id="A0A5R8QHR5">
    <property type="interactions" value="15"/>
</dbReference>
<dbReference type="InterPro" id="IPR050624">
    <property type="entry name" value="HTH-type_Tx_Regulator"/>
</dbReference>
<dbReference type="Proteomes" id="UP000306912">
    <property type="component" value="Unassembled WGS sequence"/>
</dbReference>
<dbReference type="Gene3D" id="1.10.357.10">
    <property type="entry name" value="Tetracycline Repressor, domain 2"/>
    <property type="match status" value="1"/>
</dbReference>
<evidence type="ECO:0000259" key="3">
    <source>
        <dbReference type="PROSITE" id="PS50977"/>
    </source>
</evidence>
<dbReference type="PANTHER" id="PTHR43479">
    <property type="entry name" value="ACREF/ENVCD OPERON REPRESSOR-RELATED"/>
    <property type="match status" value="1"/>
</dbReference>
<dbReference type="GO" id="GO:0003677">
    <property type="term" value="F:DNA binding"/>
    <property type="evidence" value="ECO:0007669"/>
    <property type="project" value="UniProtKB-UniRule"/>
</dbReference>
<dbReference type="OrthoDB" id="9810250at2"/>